<sequence length="173" mass="19421">MSKKDSPTSDAVDAILKQWSRERPELDLSPMAAIGRIQRCAALLQIQLDQHFAQYGLSLWEFDMLAALRRSGQPYCLSPTELFSTLMVTSGTMTHRLKRMESTGLIQRVANPADARSMLVKLTEQGLKLIDQMITGHVENEQNILADMSHADIELLDQQLAKLLSVLEAQRQS</sequence>
<dbReference type="EMBL" id="ATGI01000010">
    <property type="protein sequence ID" value="EPF75970.1"/>
    <property type="molecule type" value="Genomic_DNA"/>
</dbReference>
<dbReference type="SUPFAM" id="SSF46785">
    <property type="entry name" value="Winged helix' DNA-binding domain"/>
    <property type="match status" value="1"/>
</dbReference>
<dbReference type="GO" id="GO:0003700">
    <property type="term" value="F:DNA-binding transcription factor activity"/>
    <property type="evidence" value="ECO:0007669"/>
    <property type="project" value="InterPro"/>
</dbReference>
<evidence type="ECO:0000256" key="3">
    <source>
        <dbReference type="ARBA" id="ARBA00023163"/>
    </source>
</evidence>
<dbReference type="OrthoDB" id="32523at2"/>
<evidence type="ECO:0000256" key="2">
    <source>
        <dbReference type="ARBA" id="ARBA00023125"/>
    </source>
</evidence>
<evidence type="ECO:0000313" key="6">
    <source>
        <dbReference type="Proteomes" id="UP000014568"/>
    </source>
</evidence>
<feature type="domain" description="HTH marR-type" evidence="4">
    <location>
        <begin position="30"/>
        <end position="165"/>
    </location>
</feature>
<dbReference type="PANTHER" id="PTHR42756:SF1">
    <property type="entry name" value="TRANSCRIPTIONAL REPRESSOR OF EMRAB OPERON"/>
    <property type="match status" value="1"/>
</dbReference>
<dbReference type="PRINTS" id="PR00598">
    <property type="entry name" value="HTHMARR"/>
</dbReference>
<evidence type="ECO:0000313" key="5">
    <source>
        <dbReference type="EMBL" id="EPF75970.1"/>
    </source>
</evidence>
<dbReference type="HOGENOM" id="CLU_083287_27_5_6"/>
<name>S3N7I2_9GAMM</name>
<gene>
    <name evidence="5" type="ORF">F945_01192</name>
</gene>
<dbReference type="PANTHER" id="PTHR42756">
    <property type="entry name" value="TRANSCRIPTIONAL REGULATOR, MARR"/>
    <property type="match status" value="1"/>
</dbReference>
<dbReference type="Proteomes" id="UP000014568">
    <property type="component" value="Unassembled WGS sequence"/>
</dbReference>
<evidence type="ECO:0000256" key="1">
    <source>
        <dbReference type="ARBA" id="ARBA00023015"/>
    </source>
</evidence>
<keyword evidence="3" id="KW-0804">Transcription</keyword>
<comment type="caution">
    <text evidence="5">The sequence shown here is derived from an EMBL/GenBank/DDBJ whole genome shotgun (WGS) entry which is preliminary data.</text>
</comment>
<dbReference type="GO" id="GO:0003677">
    <property type="term" value="F:DNA binding"/>
    <property type="evidence" value="ECO:0007669"/>
    <property type="project" value="UniProtKB-KW"/>
</dbReference>
<dbReference type="InterPro" id="IPR000835">
    <property type="entry name" value="HTH_MarR-typ"/>
</dbReference>
<dbReference type="InterPro" id="IPR036388">
    <property type="entry name" value="WH-like_DNA-bd_sf"/>
</dbReference>
<dbReference type="SMART" id="SM00347">
    <property type="entry name" value="HTH_MARR"/>
    <property type="match status" value="1"/>
</dbReference>
<dbReference type="eggNOG" id="COG1846">
    <property type="taxonomic scope" value="Bacteria"/>
</dbReference>
<dbReference type="Pfam" id="PF12802">
    <property type="entry name" value="MarR_2"/>
    <property type="match status" value="1"/>
</dbReference>
<reference evidence="5 6" key="1">
    <citation type="submission" date="2013-06" db="EMBL/GenBank/DDBJ databases">
        <title>The Genome Sequence of Acinetobacter rudis CIP 110305.</title>
        <authorList>
            <consortium name="The Broad Institute Genome Sequencing Platform"/>
            <consortium name="The Broad Institute Genome Sequencing Center for Infectious Disease"/>
            <person name="Cerqueira G."/>
            <person name="Feldgarden M."/>
            <person name="Courvalin P."/>
            <person name="Perichon B."/>
            <person name="Grillot-Courvalin C."/>
            <person name="Clermont D."/>
            <person name="Rocha E."/>
            <person name="Yoon E.-J."/>
            <person name="Nemec A."/>
            <person name="Young S.K."/>
            <person name="Zeng Q."/>
            <person name="Gargeya S."/>
            <person name="Fitzgerald M."/>
            <person name="Abouelleil A."/>
            <person name="Alvarado L."/>
            <person name="Berlin A.M."/>
            <person name="Chapman S.B."/>
            <person name="Dewar J."/>
            <person name="Goldberg J."/>
            <person name="Griggs A."/>
            <person name="Gujja S."/>
            <person name="Hansen M."/>
            <person name="Howarth C."/>
            <person name="Imamovic A."/>
            <person name="Larimer J."/>
            <person name="McCowan C."/>
            <person name="Murphy C."/>
            <person name="Pearson M."/>
            <person name="Priest M."/>
            <person name="Roberts A."/>
            <person name="Saif S."/>
            <person name="Shea T."/>
            <person name="Sykes S."/>
            <person name="Wortman J."/>
            <person name="Nusbaum C."/>
            <person name="Birren B."/>
        </authorList>
    </citation>
    <scope>NUCLEOTIDE SEQUENCE [LARGE SCALE GENOMIC DNA]</scope>
    <source>
        <strain evidence="5 6">CIP 110305</strain>
    </source>
</reference>
<dbReference type="STRING" id="632955.GCA_000829675_02006"/>
<keyword evidence="1" id="KW-0805">Transcription regulation</keyword>
<dbReference type="RefSeq" id="WP_016655607.1">
    <property type="nucleotide sequence ID" value="NZ_KE340352.1"/>
</dbReference>
<accession>S3N7I2</accession>
<dbReference type="AlphaFoldDB" id="S3N7I2"/>
<dbReference type="PATRIC" id="fig|421052.3.peg.1172"/>
<dbReference type="InterPro" id="IPR036390">
    <property type="entry name" value="WH_DNA-bd_sf"/>
</dbReference>
<keyword evidence="2" id="KW-0238">DNA-binding</keyword>
<dbReference type="Gene3D" id="1.10.10.10">
    <property type="entry name" value="Winged helix-like DNA-binding domain superfamily/Winged helix DNA-binding domain"/>
    <property type="match status" value="1"/>
</dbReference>
<keyword evidence="6" id="KW-1185">Reference proteome</keyword>
<organism evidence="5 6">
    <name type="scientific">Acinetobacter rudis CIP 110305</name>
    <dbReference type="NCBI Taxonomy" id="421052"/>
    <lineage>
        <taxon>Bacteria</taxon>
        <taxon>Pseudomonadati</taxon>
        <taxon>Pseudomonadota</taxon>
        <taxon>Gammaproteobacteria</taxon>
        <taxon>Moraxellales</taxon>
        <taxon>Moraxellaceae</taxon>
        <taxon>Acinetobacter</taxon>
    </lineage>
</organism>
<evidence type="ECO:0000259" key="4">
    <source>
        <dbReference type="PROSITE" id="PS50995"/>
    </source>
</evidence>
<dbReference type="PROSITE" id="PS50995">
    <property type="entry name" value="HTH_MARR_2"/>
    <property type="match status" value="1"/>
</dbReference>
<proteinExistence type="predicted"/>
<protein>
    <recommendedName>
        <fullName evidence="4">HTH marR-type domain-containing protein</fullName>
    </recommendedName>
</protein>